<dbReference type="Pfam" id="PF01553">
    <property type="entry name" value="Acyltransferase"/>
    <property type="match status" value="1"/>
</dbReference>
<dbReference type="InterPro" id="IPR002123">
    <property type="entry name" value="Plipid/glycerol_acylTrfase"/>
</dbReference>
<evidence type="ECO:0000313" key="3">
    <source>
        <dbReference type="EMBL" id="EQB59718.1"/>
    </source>
</evidence>
<feature type="transmembrane region" description="Helical" evidence="1">
    <location>
        <begin position="9"/>
        <end position="31"/>
    </location>
</feature>
<reference evidence="3 4" key="1">
    <citation type="journal article" date="2013" name="BMC Genomics">
        <title>Genome sequencing and comparative genomics of honey bee microsporidia, Nosema apis reveal novel insights into host-parasite interactions.</title>
        <authorList>
            <person name="Chen Yp."/>
            <person name="Pettis J.S."/>
            <person name="Zhao Y."/>
            <person name="Liu X."/>
            <person name="Tallon L.J."/>
            <person name="Sadzewicz L.D."/>
            <person name="Li R."/>
            <person name="Zheng H."/>
            <person name="Huang S."/>
            <person name="Zhang X."/>
            <person name="Hamilton M.C."/>
            <person name="Pernal S.F."/>
            <person name="Melathopoulos A.P."/>
            <person name="Yan X."/>
            <person name="Evans J.D."/>
        </authorList>
    </citation>
    <scope>NUCLEOTIDE SEQUENCE [LARGE SCALE GENOMIC DNA]</scope>
    <source>
        <strain evidence="3 4">BRL 01</strain>
    </source>
</reference>
<dbReference type="EMBL" id="KE647374">
    <property type="protein sequence ID" value="EQB59718.1"/>
    <property type="molecule type" value="Genomic_DNA"/>
</dbReference>
<dbReference type="GO" id="GO:0012505">
    <property type="term" value="C:endomembrane system"/>
    <property type="evidence" value="ECO:0007669"/>
    <property type="project" value="TreeGrafter"/>
</dbReference>
<keyword evidence="1" id="KW-1133">Transmembrane helix</keyword>
<proteinExistence type="predicted"/>
<evidence type="ECO:0000313" key="4">
    <source>
        <dbReference type="Proteomes" id="UP000053780"/>
    </source>
</evidence>
<keyword evidence="4" id="KW-1185">Reference proteome</keyword>
<name>T0L4L8_9MICR</name>
<keyword evidence="3" id="KW-0808">Transferase</keyword>
<dbReference type="GO" id="GO:0016746">
    <property type="term" value="F:acyltransferase activity"/>
    <property type="evidence" value="ECO:0007669"/>
    <property type="project" value="UniProtKB-KW"/>
</dbReference>
<keyword evidence="1" id="KW-0812">Transmembrane</keyword>
<accession>T0L4L8</accession>
<keyword evidence="1" id="KW-0472">Membrane</keyword>
<dbReference type="CDD" id="cd07990">
    <property type="entry name" value="LPLAT_LCLAT1-like"/>
    <property type="match status" value="1"/>
</dbReference>
<dbReference type="Proteomes" id="UP000053780">
    <property type="component" value="Unassembled WGS sequence"/>
</dbReference>
<sequence>MLIIIQKLFWLFLMIIITIIGLIYIPCAYIIRMIDEKIQYKIASEFFKYWLGAFNKILSQVYIMEGDNIIDKNKNYFIISNHVSESDFLVFVNLFKNTNSYKYLRFVIKSQLKKYPILFNILDLLGFLFVERNYNLDKTIIENHMQKINKSGMSANLILFPEGTIFNQNTLNKSRNFRCANNLHELNYVLTPKHKGFECILKEIKNSYLNELLDITFAYADRNEPSVFDIIFTNKKFKIYYKMEIIDVNKIEDSKQFLCSRWDLKENWLGNIFSTKNSEELKCLN</sequence>
<dbReference type="SMART" id="SM00563">
    <property type="entry name" value="PlsC"/>
    <property type="match status" value="1"/>
</dbReference>
<gene>
    <name evidence="3" type="ORF">NAPIS_ORF02710</name>
</gene>
<dbReference type="SUPFAM" id="SSF69593">
    <property type="entry name" value="Glycerol-3-phosphate (1)-acyltransferase"/>
    <property type="match status" value="1"/>
</dbReference>
<dbReference type="PANTHER" id="PTHR10983:SF16">
    <property type="entry name" value="LYSOCARDIOLIPIN ACYLTRANSFERASE 1"/>
    <property type="match status" value="1"/>
</dbReference>
<organism evidence="3 4">
    <name type="scientific">Vairimorpha apis BRL 01</name>
    <dbReference type="NCBI Taxonomy" id="1037528"/>
    <lineage>
        <taxon>Eukaryota</taxon>
        <taxon>Fungi</taxon>
        <taxon>Fungi incertae sedis</taxon>
        <taxon>Microsporidia</taxon>
        <taxon>Nosematidae</taxon>
        <taxon>Vairimorpha</taxon>
    </lineage>
</organism>
<evidence type="ECO:0000256" key="1">
    <source>
        <dbReference type="SAM" id="Phobius"/>
    </source>
</evidence>
<protein>
    <submittedName>
        <fullName evidence="3">Acyl-:1-acylglycerol-3-phosphate acyltransferase</fullName>
    </submittedName>
</protein>
<evidence type="ECO:0000259" key="2">
    <source>
        <dbReference type="SMART" id="SM00563"/>
    </source>
</evidence>
<dbReference type="VEuPathDB" id="MicrosporidiaDB:NAPIS_ORF02710"/>
<dbReference type="AlphaFoldDB" id="T0L4L8"/>
<keyword evidence="3" id="KW-0012">Acyltransferase</keyword>
<dbReference type="HOGENOM" id="CLU_041844_6_1_1"/>
<feature type="domain" description="Phospholipid/glycerol acyltransferase" evidence="2">
    <location>
        <begin position="76"/>
        <end position="198"/>
    </location>
</feature>
<dbReference type="PANTHER" id="PTHR10983">
    <property type="entry name" value="1-ACYLGLYCEROL-3-PHOSPHATE ACYLTRANSFERASE-RELATED"/>
    <property type="match status" value="1"/>
</dbReference>
<dbReference type="OrthoDB" id="189226at2759"/>